<feature type="compositionally biased region" description="Basic and acidic residues" evidence="1">
    <location>
        <begin position="205"/>
        <end position="216"/>
    </location>
</feature>
<dbReference type="Proteomes" id="UP001501231">
    <property type="component" value="Unassembled WGS sequence"/>
</dbReference>
<evidence type="ECO:0000313" key="3">
    <source>
        <dbReference type="Proteomes" id="UP001501231"/>
    </source>
</evidence>
<feature type="compositionally biased region" description="Basic and acidic residues" evidence="1">
    <location>
        <begin position="1"/>
        <end position="10"/>
    </location>
</feature>
<evidence type="ECO:0000313" key="2">
    <source>
        <dbReference type="EMBL" id="GAA2438426.1"/>
    </source>
</evidence>
<keyword evidence="3" id="KW-1185">Reference proteome</keyword>
<feature type="region of interest" description="Disordered" evidence="1">
    <location>
        <begin position="1"/>
        <end position="23"/>
    </location>
</feature>
<evidence type="ECO:0008006" key="4">
    <source>
        <dbReference type="Google" id="ProtNLM"/>
    </source>
</evidence>
<organism evidence="2 3">
    <name type="scientific">Actinomadura vinacea</name>
    <dbReference type="NCBI Taxonomy" id="115336"/>
    <lineage>
        <taxon>Bacteria</taxon>
        <taxon>Bacillati</taxon>
        <taxon>Actinomycetota</taxon>
        <taxon>Actinomycetes</taxon>
        <taxon>Streptosporangiales</taxon>
        <taxon>Thermomonosporaceae</taxon>
        <taxon>Actinomadura</taxon>
    </lineage>
</organism>
<gene>
    <name evidence="2" type="ORF">GCM10010191_61990</name>
</gene>
<protein>
    <recommendedName>
        <fullName evidence="4">BON domain-containing protein</fullName>
    </recommendedName>
</protein>
<proteinExistence type="predicted"/>
<accession>A0ABP5WWI8</accession>
<reference evidence="3" key="1">
    <citation type="journal article" date="2019" name="Int. J. Syst. Evol. Microbiol.">
        <title>The Global Catalogue of Microorganisms (GCM) 10K type strain sequencing project: providing services to taxonomists for standard genome sequencing and annotation.</title>
        <authorList>
            <consortium name="The Broad Institute Genomics Platform"/>
            <consortium name="The Broad Institute Genome Sequencing Center for Infectious Disease"/>
            <person name="Wu L."/>
            <person name="Ma J."/>
        </authorList>
    </citation>
    <scope>NUCLEOTIDE SEQUENCE [LARGE SCALE GENOMIC DNA]</scope>
    <source>
        <strain evidence="3">JCM 3325</strain>
    </source>
</reference>
<dbReference type="RefSeq" id="WP_344593715.1">
    <property type="nucleotide sequence ID" value="NZ_BAAARW010000023.1"/>
</dbReference>
<comment type="caution">
    <text evidence="2">The sequence shown here is derived from an EMBL/GenBank/DDBJ whole genome shotgun (WGS) entry which is preliminary data.</text>
</comment>
<sequence length="253" mass="25887">MSEREPDGRSPRAPAEPVRDGDPDVLLDVPELRVDEITLEVENLRARVSLQAEVLDLLKLNVGADVVLGKVDLTVKGVAAQALLKVRLDNVARIIERVLETIDANPQILENVTRSVGLALEDVGGGAGRAVDEIGHGTGHAVRDVGGGAGRAVQDIGTGAGQGVRDIGAGVSEVGRGVGGLGAAAGQGIGDVSGTAVAPEAPDVPPRDSGRGDNTRPPRGAAALRRKPLRAGRNGLGQATDAVGGLLKRLTRR</sequence>
<dbReference type="EMBL" id="BAAARW010000023">
    <property type="protein sequence ID" value="GAA2438426.1"/>
    <property type="molecule type" value="Genomic_DNA"/>
</dbReference>
<name>A0ABP5WWI8_9ACTN</name>
<evidence type="ECO:0000256" key="1">
    <source>
        <dbReference type="SAM" id="MobiDB-lite"/>
    </source>
</evidence>
<feature type="region of interest" description="Disordered" evidence="1">
    <location>
        <begin position="192"/>
        <end position="253"/>
    </location>
</feature>